<reference evidence="2" key="1">
    <citation type="journal article" date="2023" name="G3 (Bethesda)">
        <title>Whole genome assembly and annotation of the endangered Caribbean coral Acropora cervicornis.</title>
        <authorList>
            <person name="Selwyn J.D."/>
            <person name="Vollmer S.V."/>
        </authorList>
    </citation>
    <scope>NUCLEOTIDE SEQUENCE</scope>
    <source>
        <strain evidence="2">K2</strain>
    </source>
</reference>
<dbReference type="PANTHER" id="PTHR10041:SF5">
    <property type="entry name" value="LEUCINE-RICH COLIPASE-LIKE PROTEIN 1"/>
    <property type="match status" value="1"/>
</dbReference>
<dbReference type="GO" id="GO:0007586">
    <property type="term" value="P:digestion"/>
    <property type="evidence" value="ECO:0007669"/>
    <property type="project" value="InterPro"/>
</dbReference>
<gene>
    <name evidence="2" type="ORF">P5673_028284</name>
</gene>
<evidence type="ECO:0000313" key="3">
    <source>
        <dbReference type="Proteomes" id="UP001249851"/>
    </source>
</evidence>
<dbReference type="AlphaFoldDB" id="A0AAD9PXD0"/>
<name>A0AAD9PXD0_ACRCE</name>
<feature type="signal peptide" evidence="1">
    <location>
        <begin position="1"/>
        <end position="17"/>
    </location>
</feature>
<dbReference type="InterPro" id="IPR001981">
    <property type="entry name" value="Colipase"/>
</dbReference>
<protein>
    <submittedName>
        <fullName evidence="2">Uncharacterized protein</fullName>
    </submittedName>
</protein>
<evidence type="ECO:0000313" key="2">
    <source>
        <dbReference type="EMBL" id="KAK2550912.1"/>
    </source>
</evidence>
<keyword evidence="1" id="KW-0732">Signal</keyword>
<dbReference type="GO" id="GO:0016042">
    <property type="term" value="P:lipid catabolic process"/>
    <property type="evidence" value="ECO:0007669"/>
    <property type="project" value="InterPro"/>
</dbReference>
<sequence length="177" mass="20203">MKISAFLFSLLVALTWACSNLPKYSPCDTQRDVNAQRIFRFVFKENPDYKCSRGLACKVTREMFLDGHNVQVKQCMPVDERVVVEQLTEDDVRETLDPGSTAKCTTAADCFWPNTCCLLNKRCSLKLLKYFTCYFQSFHKCGCMDGLVCKTTTQVTLPIIKVPFPIRQCVPKDDVDN</sequence>
<dbReference type="GO" id="GO:0008047">
    <property type="term" value="F:enzyme activator activity"/>
    <property type="evidence" value="ECO:0007669"/>
    <property type="project" value="InterPro"/>
</dbReference>
<proteinExistence type="predicted"/>
<accession>A0AAD9PXD0</accession>
<dbReference type="PANTHER" id="PTHR10041">
    <property type="entry name" value="COLIPASE"/>
    <property type="match status" value="1"/>
</dbReference>
<evidence type="ECO:0000256" key="1">
    <source>
        <dbReference type="SAM" id="SignalP"/>
    </source>
</evidence>
<organism evidence="2 3">
    <name type="scientific">Acropora cervicornis</name>
    <name type="common">Staghorn coral</name>
    <dbReference type="NCBI Taxonomy" id="6130"/>
    <lineage>
        <taxon>Eukaryota</taxon>
        <taxon>Metazoa</taxon>
        <taxon>Cnidaria</taxon>
        <taxon>Anthozoa</taxon>
        <taxon>Hexacorallia</taxon>
        <taxon>Scleractinia</taxon>
        <taxon>Astrocoeniina</taxon>
        <taxon>Acroporidae</taxon>
        <taxon>Acropora</taxon>
    </lineage>
</organism>
<comment type="caution">
    <text evidence="2">The sequence shown here is derived from an EMBL/GenBank/DDBJ whole genome shotgun (WGS) entry which is preliminary data.</text>
</comment>
<dbReference type="EMBL" id="JARQWQ010000104">
    <property type="protein sequence ID" value="KAK2550912.1"/>
    <property type="molecule type" value="Genomic_DNA"/>
</dbReference>
<feature type="chain" id="PRO_5041993804" evidence="1">
    <location>
        <begin position="18"/>
        <end position="177"/>
    </location>
</feature>
<dbReference type="Proteomes" id="UP001249851">
    <property type="component" value="Unassembled WGS sequence"/>
</dbReference>
<keyword evidence="3" id="KW-1185">Reference proteome</keyword>
<reference evidence="2" key="2">
    <citation type="journal article" date="2023" name="Science">
        <title>Genomic signatures of disease resistance in endangered staghorn corals.</title>
        <authorList>
            <person name="Vollmer S.V."/>
            <person name="Selwyn J.D."/>
            <person name="Despard B.A."/>
            <person name="Roesel C.L."/>
        </authorList>
    </citation>
    <scope>NUCLEOTIDE SEQUENCE</scope>
    <source>
        <strain evidence="2">K2</strain>
    </source>
</reference>
<dbReference type="GO" id="GO:0005576">
    <property type="term" value="C:extracellular region"/>
    <property type="evidence" value="ECO:0007669"/>
    <property type="project" value="InterPro"/>
</dbReference>